<proteinExistence type="predicted"/>
<accession>A0A938WN67</accession>
<evidence type="ECO:0000313" key="1">
    <source>
        <dbReference type="EMBL" id="MBM6661610.1"/>
    </source>
</evidence>
<comment type="caution">
    <text evidence="1">The sequence shown here is derived from an EMBL/GenBank/DDBJ whole genome shotgun (WGS) entry which is preliminary data.</text>
</comment>
<reference evidence="1 2" key="1">
    <citation type="journal article" date="2021" name="Sci. Rep.">
        <title>The distribution of antibiotic resistance genes in chicken gut microbiota commensals.</title>
        <authorList>
            <person name="Juricova H."/>
            <person name="Matiasovicova J."/>
            <person name="Kubasova T."/>
            <person name="Cejkova D."/>
            <person name="Rychlik I."/>
        </authorList>
    </citation>
    <scope>NUCLEOTIDE SEQUENCE [LARGE SCALE GENOMIC DNA]</scope>
    <source>
        <strain evidence="1 2">An819</strain>
    </source>
</reference>
<dbReference type="RefSeq" id="WP_083380899.1">
    <property type="nucleotide sequence ID" value="NZ_JACJJL010000010.1"/>
</dbReference>
<evidence type="ECO:0000313" key="2">
    <source>
        <dbReference type="Proteomes" id="UP000764045"/>
    </source>
</evidence>
<protein>
    <submittedName>
        <fullName evidence="1">WG repeat-containing protein</fullName>
    </submittedName>
</protein>
<name>A0A938WN67_9BACT</name>
<dbReference type="Proteomes" id="UP000764045">
    <property type="component" value="Unassembled WGS sequence"/>
</dbReference>
<keyword evidence="2" id="KW-1185">Reference proteome</keyword>
<dbReference type="AlphaFoldDB" id="A0A938WN67"/>
<dbReference type="PROSITE" id="PS51257">
    <property type="entry name" value="PROKAR_LIPOPROTEIN"/>
    <property type="match status" value="1"/>
</dbReference>
<sequence length="292" mass="33108">MEKGQRKYGLKTKGNIIFLCVAMILCGCGCARHYTVFQYDNGDDYSSEGLYRIVDRKGRIGYADKEGKTVIRPRFAFGYPFEGGRAKVTDSGQRKEVPGSGGEYHYWESDGWYYIDRNGNKLPDYRLLQSLRYTYTGDSIIITDDADKEQCAGIHENMIRPVLAELASSLNGCGEAERMADRAGYCDVRHYLEVPGTDSLQGGNIWITVDILSSNNPDFNRCLNAIGKKEYYALKWAPESPEQCLVFTEERKLVVVWCSLFHDGKEAVQKVRKILEPLTVDSPKYKKQTEGH</sequence>
<organism evidence="1 2">
    <name type="scientific">Marseilla massiliensis</name>
    <dbReference type="NCBI Taxonomy" id="1841864"/>
    <lineage>
        <taxon>Bacteria</taxon>
        <taxon>Pseudomonadati</taxon>
        <taxon>Bacteroidota</taxon>
        <taxon>Bacteroidia</taxon>
        <taxon>Bacteroidales</taxon>
        <taxon>Prevotellaceae</taxon>
        <taxon>Marseilla</taxon>
    </lineage>
</organism>
<gene>
    <name evidence="1" type="ORF">H6B30_07580</name>
</gene>
<dbReference type="EMBL" id="JACJJL010000010">
    <property type="protein sequence ID" value="MBM6661610.1"/>
    <property type="molecule type" value="Genomic_DNA"/>
</dbReference>